<dbReference type="Proteomes" id="UP000309544">
    <property type="component" value="Unassembled WGS sequence"/>
</dbReference>
<evidence type="ECO:0000256" key="2">
    <source>
        <dbReference type="ARBA" id="ARBA00022692"/>
    </source>
</evidence>
<dbReference type="EMBL" id="VDCI01000001">
    <property type="protein sequence ID" value="TNJ38023.1"/>
    <property type="molecule type" value="Genomic_DNA"/>
</dbReference>
<dbReference type="GO" id="GO:0016020">
    <property type="term" value="C:membrane"/>
    <property type="evidence" value="ECO:0007669"/>
    <property type="project" value="UniProtKB-SubCell"/>
</dbReference>
<feature type="transmembrane region" description="Helical" evidence="5">
    <location>
        <begin position="12"/>
        <end position="31"/>
    </location>
</feature>
<name>A0A5C4S3F7_PROVB</name>
<keyword evidence="2 5" id="KW-0812">Transmembrane</keyword>
<keyword evidence="4 5" id="KW-0472">Membrane</keyword>
<organism evidence="6 7">
    <name type="scientific">Prosthecochloris vibrioformis</name>
    <name type="common">Chlorobium vibrioforme</name>
    <dbReference type="NCBI Taxonomy" id="1098"/>
    <lineage>
        <taxon>Bacteria</taxon>
        <taxon>Pseudomonadati</taxon>
        <taxon>Chlorobiota</taxon>
        <taxon>Chlorobiia</taxon>
        <taxon>Chlorobiales</taxon>
        <taxon>Chlorobiaceae</taxon>
        <taxon>Prosthecochloris</taxon>
    </lineage>
</organism>
<gene>
    <name evidence="6" type="ORF">FGF68_02260</name>
</gene>
<comment type="caution">
    <text evidence="6">The sequence shown here is derived from an EMBL/GenBank/DDBJ whole genome shotgun (WGS) entry which is preliminary data.</text>
</comment>
<dbReference type="Pfam" id="PF05101">
    <property type="entry name" value="VirB3"/>
    <property type="match status" value="1"/>
</dbReference>
<evidence type="ECO:0000313" key="6">
    <source>
        <dbReference type="EMBL" id="TNJ38023.1"/>
    </source>
</evidence>
<reference evidence="6 7" key="1">
    <citation type="submission" date="2019-05" db="EMBL/GenBank/DDBJ databases">
        <title>Draft Whole-Genome sequence of the green sulfur bacterium Prosthecochloris vibrioformis DSM 260.</title>
        <authorList>
            <person name="Meyer T.E."/>
            <person name="Kyndt J.A."/>
        </authorList>
    </citation>
    <scope>NUCLEOTIDE SEQUENCE [LARGE SCALE GENOMIC DNA]</scope>
    <source>
        <strain evidence="6 7">DSM 260</strain>
    </source>
</reference>
<evidence type="ECO:0000256" key="5">
    <source>
        <dbReference type="SAM" id="Phobius"/>
    </source>
</evidence>
<dbReference type="AlphaFoldDB" id="A0A5C4S3F7"/>
<sequence>MIEGYEVPLHKALTEVILLAGVPRTLAFLLWTTASAIGFGLHQIWVVPVAAVAHIIFSLLAKRDPFFFEVFIRALKTPKQLDP</sequence>
<evidence type="ECO:0000256" key="3">
    <source>
        <dbReference type="ARBA" id="ARBA00022989"/>
    </source>
</evidence>
<protein>
    <submittedName>
        <fullName evidence="6">Conjugal transfer protein</fullName>
    </submittedName>
</protein>
<keyword evidence="7" id="KW-1185">Reference proteome</keyword>
<feature type="transmembrane region" description="Helical" evidence="5">
    <location>
        <begin position="43"/>
        <end position="61"/>
    </location>
</feature>
<keyword evidence="3 5" id="KW-1133">Transmembrane helix</keyword>
<evidence type="ECO:0000313" key="7">
    <source>
        <dbReference type="Proteomes" id="UP000309544"/>
    </source>
</evidence>
<accession>A0A5C4S3F7</accession>
<dbReference type="RefSeq" id="WP_068867754.1">
    <property type="nucleotide sequence ID" value="NZ_VDCI01000001.1"/>
</dbReference>
<evidence type="ECO:0000256" key="4">
    <source>
        <dbReference type="ARBA" id="ARBA00023136"/>
    </source>
</evidence>
<dbReference type="InterPro" id="IPR007792">
    <property type="entry name" value="T4SS_VirB3/TrbD/AvhB"/>
</dbReference>
<comment type="subcellular location">
    <subcellularLocation>
        <location evidence="1">Membrane</location>
    </subcellularLocation>
</comment>
<proteinExistence type="predicted"/>
<evidence type="ECO:0000256" key="1">
    <source>
        <dbReference type="ARBA" id="ARBA00004370"/>
    </source>
</evidence>